<dbReference type="AlphaFoldDB" id="A0A2K3KBT2"/>
<reference evidence="2 3" key="2">
    <citation type="journal article" date="2017" name="Front. Plant Sci.">
        <title>Gene Classification and Mining of Molecular Markers Useful in Red Clover (Trifolium pratense) Breeding.</title>
        <authorList>
            <person name="Istvanek J."/>
            <person name="Dluhosova J."/>
            <person name="Dluhos P."/>
            <person name="Patkova L."/>
            <person name="Nedelnik J."/>
            <person name="Repkova J."/>
        </authorList>
    </citation>
    <scope>NUCLEOTIDE SEQUENCE [LARGE SCALE GENOMIC DNA]</scope>
    <source>
        <strain evidence="3">cv. Tatra</strain>
        <tissue evidence="2">Young leaves</tissue>
    </source>
</reference>
<feature type="region of interest" description="Disordered" evidence="1">
    <location>
        <begin position="15"/>
        <end position="38"/>
    </location>
</feature>
<sequence length="117" mass="12827">DAEISARTSETQWVPIIFNDQDKQAAEGSNNNSVPRKQNNSMIIVENVRAVQEIRDNGKSFFSKAPVLLEPTGPVSYMPIQTRNRQLQGNTNNQLSILPAAITNPGTQTEGNSSQMA</sequence>
<comment type="caution">
    <text evidence="2">The sequence shown here is derived from an EMBL/GenBank/DDBJ whole genome shotgun (WGS) entry which is preliminary data.</text>
</comment>
<evidence type="ECO:0000313" key="2">
    <source>
        <dbReference type="EMBL" id="PNX63757.1"/>
    </source>
</evidence>
<accession>A0A2K3KBT2</accession>
<dbReference type="EMBL" id="ASHM01158368">
    <property type="protein sequence ID" value="PNX63757.1"/>
    <property type="molecule type" value="Genomic_DNA"/>
</dbReference>
<proteinExistence type="predicted"/>
<feature type="non-terminal residue" evidence="2">
    <location>
        <position position="1"/>
    </location>
</feature>
<reference evidence="2 3" key="1">
    <citation type="journal article" date="2014" name="Am. J. Bot.">
        <title>Genome assembly and annotation for red clover (Trifolium pratense; Fabaceae).</title>
        <authorList>
            <person name="Istvanek J."/>
            <person name="Jaros M."/>
            <person name="Krenek A."/>
            <person name="Repkova J."/>
        </authorList>
    </citation>
    <scope>NUCLEOTIDE SEQUENCE [LARGE SCALE GENOMIC DNA]</scope>
    <source>
        <strain evidence="3">cv. Tatra</strain>
        <tissue evidence="2">Young leaves</tissue>
    </source>
</reference>
<name>A0A2K3KBT2_TRIPR</name>
<feature type="non-terminal residue" evidence="2">
    <location>
        <position position="117"/>
    </location>
</feature>
<gene>
    <name evidence="2" type="ORF">L195_g061786</name>
</gene>
<dbReference type="Proteomes" id="UP000236291">
    <property type="component" value="Unassembled WGS sequence"/>
</dbReference>
<feature type="compositionally biased region" description="Polar residues" evidence="1">
    <location>
        <begin position="27"/>
        <end position="38"/>
    </location>
</feature>
<organism evidence="2 3">
    <name type="scientific">Trifolium pratense</name>
    <name type="common">Red clover</name>
    <dbReference type="NCBI Taxonomy" id="57577"/>
    <lineage>
        <taxon>Eukaryota</taxon>
        <taxon>Viridiplantae</taxon>
        <taxon>Streptophyta</taxon>
        <taxon>Embryophyta</taxon>
        <taxon>Tracheophyta</taxon>
        <taxon>Spermatophyta</taxon>
        <taxon>Magnoliopsida</taxon>
        <taxon>eudicotyledons</taxon>
        <taxon>Gunneridae</taxon>
        <taxon>Pentapetalae</taxon>
        <taxon>rosids</taxon>
        <taxon>fabids</taxon>
        <taxon>Fabales</taxon>
        <taxon>Fabaceae</taxon>
        <taxon>Papilionoideae</taxon>
        <taxon>50 kb inversion clade</taxon>
        <taxon>NPAAA clade</taxon>
        <taxon>Hologalegina</taxon>
        <taxon>IRL clade</taxon>
        <taxon>Trifolieae</taxon>
        <taxon>Trifolium</taxon>
    </lineage>
</organism>
<evidence type="ECO:0000256" key="1">
    <source>
        <dbReference type="SAM" id="MobiDB-lite"/>
    </source>
</evidence>
<protein>
    <submittedName>
        <fullName evidence="2">Uncharacterized protein</fullName>
    </submittedName>
</protein>
<dbReference type="ExpressionAtlas" id="A0A2K3KBT2">
    <property type="expression patterns" value="baseline"/>
</dbReference>
<evidence type="ECO:0000313" key="3">
    <source>
        <dbReference type="Proteomes" id="UP000236291"/>
    </source>
</evidence>